<proteinExistence type="predicted"/>
<sequence>MHKTVANLLGICPLELAKCMTGDDLFLNTGPLPRQTSAFTLHYPPLPGWPPDAQLRMQHNATDQDPQKPYARSCRQGNLLSQDEPNKPLQPHQHGLINPNQIRSTTSDYSHTTLQRSALSVASPSFLVEKDCSNRFQYHRSKQQPGPTDVHISSRIVSPPYASFLQTQLHSLKNNQRSNKEFSPGVESTDDSADYEQIYSKTYPLVTSRRLYSSDGIVRRHQLVEVRMNKGKQPKQLRRAKNKYSYQSQVSIAPIARTYDIPFHTSSTLSLEKVGLGFKRRHYFHASVKPDFNLIRKAISPLKPLLIDHSNFETNRHVSIHKPQSSSSHLQYQLEELKQWETSNPELANTTFSIHPNPLKPHYSRSGFEMPKELTLSVRKNRGTFTNKSSNRQSINSDKAVHCIDVCKKHK</sequence>
<feature type="region of interest" description="Disordered" evidence="1">
    <location>
        <begin position="78"/>
        <end position="110"/>
    </location>
</feature>
<accession>A0A3S5AN00</accession>
<protein>
    <submittedName>
        <fullName evidence="2">Uncharacterized protein</fullName>
    </submittedName>
</protein>
<dbReference type="EMBL" id="CAAALY010245902">
    <property type="protein sequence ID" value="VEL33509.1"/>
    <property type="molecule type" value="Genomic_DNA"/>
</dbReference>
<comment type="caution">
    <text evidence="2">The sequence shown here is derived from an EMBL/GenBank/DDBJ whole genome shotgun (WGS) entry which is preliminary data.</text>
</comment>
<evidence type="ECO:0000313" key="2">
    <source>
        <dbReference type="EMBL" id="VEL33509.1"/>
    </source>
</evidence>
<dbReference type="AlphaFoldDB" id="A0A3S5AN00"/>
<evidence type="ECO:0000256" key="1">
    <source>
        <dbReference type="SAM" id="MobiDB-lite"/>
    </source>
</evidence>
<name>A0A3S5AN00_9PLAT</name>
<keyword evidence="3" id="KW-1185">Reference proteome</keyword>
<dbReference type="Proteomes" id="UP000784294">
    <property type="component" value="Unassembled WGS sequence"/>
</dbReference>
<feature type="compositionally biased region" description="Polar residues" evidence="1">
    <location>
        <begin position="98"/>
        <end position="110"/>
    </location>
</feature>
<reference evidence="2" key="1">
    <citation type="submission" date="2018-11" db="EMBL/GenBank/DDBJ databases">
        <authorList>
            <consortium name="Pathogen Informatics"/>
        </authorList>
    </citation>
    <scope>NUCLEOTIDE SEQUENCE</scope>
</reference>
<gene>
    <name evidence="2" type="ORF">PXEA_LOCUS26949</name>
</gene>
<organism evidence="2 3">
    <name type="scientific">Protopolystoma xenopodis</name>
    <dbReference type="NCBI Taxonomy" id="117903"/>
    <lineage>
        <taxon>Eukaryota</taxon>
        <taxon>Metazoa</taxon>
        <taxon>Spiralia</taxon>
        <taxon>Lophotrochozoa</taxon>
        <taxon>Platyhelminthes</taxon>
        <taxon>Monogenea</taxon>
        <taxon>Polyopisthocotylea</taxon>
        <taxon>Polystomatidea</taxon>
        <taxon>Polystomatidae</taxon>
        <taxon>Protopolystoma</taxon>
    </lineage>
</organism>
<evidence type="ECO:0000313" key="3">
    <source>
        <dbReference type="Proteomes" id="UP000784294"/>
    </source>
</evidence>